<accession>A0ABV9HM43</accession>
<protein>
    <submittedName>
        <fullName evidence="2">Uncharacterized protein</fullName>
    </submittedName>
</protein>
<name>A0ABV9HM43_9MICO</name>
<comment type="caution">
    <text evidence="2">The sequence shown here is derived from an EMBL/GenBank/DDBJ whole genome shotgun (WGS) entry which is preliminary data.</text>
</comment>
<reference evidence="3" key="1">
    <citation type="journal article" date="2019" name="Int. J. Syst. Evol. Microbiol.">
        <title>The Global Catalogue of Microorganisms (GCM) 10K type strain sequencing project: providing services to taxonomists for standard genome sequencing and annotation.</title>
        <authorList>
            <consortium name="The Broad Institute Genomics Platform"/>
            <consortium name="The Broad Institute Genome Sequencing Center for Infectious Disease"/>
            <person name="Wu L."/>
            <person name="Ma J."/>
        </authorList>
    </citation>
    <scope>NUCLEOTIDE SEQUENCE [LARGE SCALE GENOMIC DNA]</scope>
    <source>
        <strain evidence="3">CCUG 42722</strain>
    </source>
</reference>
<proteinExistence type="predicted"/>
<dbReference type="EMBL" id="JBHSFI010000008">
    <property type="protein sequence ID" value="MFC4631304.1"/>
    <property type="molecule type" value="Genomic_DNA"/>
</dbReference>
<keyword evidence="3" id="KW-1185">Reference proteome</keyword>
<evidence type="ECO:0000256" key="1">
    <source>
        <dbReference type="SAM" id="MobiDB-lite"/>
    </source>
</evidence>
<sequence>MNGTDHLDDAEREQGKRAQEHRIASWRKHGLEERGWAAERLIEHEGPASVPSVKLPQPIPTRCTARAYDGTMVTVVGVVTHVRGPWRSFSAEYPGWGEWSAVVHRDACEYLDR</sequence>
<organism evidence="2 3">
    <name type="scientific">Promicromonospora alba</name>
    <dbReference type="NCBI Taxonomy" id="1616110"/>
    <lineage>
        <taxon>Bacteria</taxon>
        <taxon>Bacillati</taxon>
        <taxon>Actinomycetota</taxon>
        <taxon>Actinomycetes</taxon>
        <taxon>Micrococcales</taxon>
        <taxon>Promicromonosporaceae</taxon>
        <taxon>Promicromonospora</taxon>
    </lineage>
</organism>
<evidence type="ECO:0000313" key="2">
    <source>
        <dbReference type="EMBL" id="MFC4631304.1"/>
    </source>
</evidence>
<feature type="region of interest" description="Disordered" evidence="1">
    <location>
        <begin position="1"/>
        <end position="24"/>
    </location>
</feature>
<dbReference type="RefSeq" id="WP_377140373.1">
    <property type="nucleotide sequence ID" value="NZ_JBHSFI010000008.1"/>
</dbReference>
<dbReference type="Proteomes" id="UP001596011">
    <property type="component" value="Unassembled WGS sequence"/>
</dbReference>
<gene>
    <name evidence="2" type="ORF">ACFO6V_23870</name>
</gene>
<evidence type="ECO:0000313" key="3">
    <source>
        <dbReference type="Proteomes" id="UP001596011"/>
    </source>
</evidence>